<dbReference type="PRINTS" id="PR00412">
    <property type="entry name" value="EPOXHYDRLASE"/>
</dbReference>
<dbReference type="HOGENOM" id="CLU_020336_7_3_1"/>
<proteinExistence type="inferred from homology"/>
<evidence type="ECO:0000256" key="2">
    <source>
        <dbReference type="ARBA" id="ARBA00038334"/>
    </source>
</evidence>
<name>A7RNK1_NEMVE</name>
<comment type="similarity">
    <text evidence="2">Belongs to the AB hydrolase superfamily. Epoxide hydrolase family.</text>
</comment>
<evidence type="ECO:0000313" key="4">
    <source>
        <dbReference type="EMBL" id="EDO46939.1"/>
    </source>
</evidence>
<dbReference type="GO" id="GO:0004301">
    <property type="term" value="F:epoxide hydrolase activity"/>
    <property type="evidence" value="ECO:0007669"/>
    <property type="project" value="UniProtKB-ARBA"/>
</dbReference>
<sequence length="265" mass="31130">QFWYSWRYQLQWLSENYRVVAMDMRGYGESDHPKGRGEYVMTKLTQDVREVMSGLGFSSCILACHDWGGFIGWTFAHQFPDMVERLIIVNCPHPMAAEKYVFTHPSQLLRSWYVYFFQLPYLPEFWIALNNYEVFEDMFRGEQMGVRKPGSLTDEDLAAYRYMFSREGALTPPLNYYRNVLVRTKSDRDLFKARFRKPVLVIWGTGDRALESGMLEGTADFAPNLTIRYVDGASHWVQQEEPEVVNECIHDFLTAQSYEMINRPN</sequence>
<dbReference type="InParanoid" id="A7RNK1"/>
<dbReference type="SUPFAM" id="SSF53474">
    <property type="entry name" value="alpha/beta-Hydrolases"/>
    <property type="match status" value="1"/>
</dbReference>
<feature type="non-terminal residue" evidence="4">
    <location>
        <position position="265"/>
    </location>
</feature>
<evidence type="ECO:0000313" key="5">
    <source>
        <dbReference type="Proteomes" id="UP000001593"/>
    </source>
</evidence>
<dbReference type="InterPro" id="IPR000073">
    <property type="entry name" value="AB_hydrolase_1"/>
</dbReference>
<dbReference type="PANTHER" id="PTHR43329">
    <property type="entry name" value="EPOXIDE HYDROLASE"/>
    <property type="match status" value="1"/>
</dbReference>
<dbReference type="AlphaFoldDB" id="A7RNK1"/>
<evidence type="ECO:0000256" key="1">
    <source>
        <dbReference type="ARBA" id="ARBA00022801"/>
    </source>
</evidence>
<evidence type="ECO:0000259" key="3">
    <source>
        <dbReference type="Pfam" id="PF00561"/>
    </source>
</evidence>
<dbReference type="KEGG" id="nve:5519029"/>
<dbReference type="Pfam" id="PF00561">
    <property type="entry name" value="Abhydrolase_1"/>
    <property type="match status" value="1"/>
</dbReference>
<protein>
    <recommendedName>
        <fullName evidence="3">AB hydrolase-1 domain-containing protein</fullName>
    </recommendedName>
</protein>
<dbReference type="Gene3D" id="3.40.50.1820">
    <property type="entry name" value="alpha/beta hydrolase"/>
    <property type="match status" value="1"/>
</dbReference>
<accession>A7RNK1</accession>
<reference evidence="4 5" key="1">
    <citation type="journal article" date="2007" name="Science">
        <title>Sea anemone genome reveals ancestral eumetazoan gene repertoire and genomic organization.</title>
        <authorList>
            <person name="Putnam N.H."/>
            <person name="Srivastava M."/>
            <person name="Hellsten U."/>
            <person name="Dirks B."/>
            <person name="Chapman J."/>
            <person name="Salamov A."/>
            <person name="Terry A."/>
            <person name="Shapiro H."/>
            <person name="Lindquist E."/>
            <person name="Kapitonov V.V."/>
            <person name="Jurka J."/>
            <person name="Genikhovich G."/>
            <person name="Grigoriev I.V."/>
            <person name="Lucas S.M."/>
            <person name="Steele R.E."/>
            <person name="Finnerty J.R."/>
            <person name="Technau U."/>
            <person name="Martindale M.Q."/>
            <person name="Rokhsar D.S."/>
        </authorList>
    </citation>
    <scope>NUCLEOTIDE SEQUENCE [LARGE SCALE GENOMIC DNA]</scope>
    <source>
        <strain evidence="5">CH2 X CH6</strain>
    </source>
</reference>
<dbReference type="STRING" id="45351.A7RNK1"/>
<dbReference type="OMA" id="YRWMVRS"/>
<dbReference type="FunCoup" id="A7RNK1">
    <property type="interactions" value="19"/>
</dbReference>
<dbReference type="EMBL" id="DS469523">
    <property type="protein sequence ID" value="EDO46939.1"/>
    <property type="molecule type" value="Genomic_DNA"/>
</dbReference>
<dbReference type="GO" id="GO:0016787">
    <property type="term" value="F:hydrolase activity"/>
    <property type="evidence" value="ECO:0000318"/>
    <property type="project" value="GO_Central"/>
</dbReference>
<dbReference type="InterPro" id="IPR029058">
    <property type="entry name" value="AB_hydrolase_fold"/>
</dbReference>
<keyword evidence="5" id="KW-1185">Reference proteome</keyword>
<dbReference type="eggNOG" id="KOG4178">
    <property type="taxonomic scope" value="Eukaryota"/>
</dbReference>
<feature type="domain" description="AB hydrolase-1" evidence="3">
    <location>
        <begin position="4"/>
        <end position="242"/>
    </location>
</feature>
<dbReference type="PhylomeDB" id="A7RNK1"/>
<organism evidence="4 5">
    <name type="scientific">Nematostella vectensis</name>
    <name type="common">Starlet sea anemone</name>
    <dbReference type="NCBI Taxonomy" id="45351"/>
    <lineage>
        <taxon>Eukaryota</taxon>
        <taxon>Metazoa</taxon>
        <taxon>Cnidaria</taxon>
        <taxon>Anthozoa</taxon>
        <taxon>Hexacorallia</taxon>
        <taxon>Actiniaria</taxon>
        <taxon>Edwardsiidae</taxon>
        <taxon>Nematostella</taxon>
    </lineage>
</organism>
<keyword evidence="1" id="KW-0378">Hydrolase</keyword>
<dbReference type="InterPro" id="IPR000639">
    <property type="entry name" value="Epox_hydrolase-like"/>
</dbReference>
<gene>
    <name evidence="4" type="ORF">NEMVEDRAFT_v1g87790</name>
</gene>
<dbReference type="Proteomes" id="UP000001593">
    <property type="component" value="Unassembled WGS sequence"/>
</dbReference>
<dbReference type="PRINTS" id="PR00111">
    <property type="entry name" value="ABHYDROLASE"/>
</dbReference>